<gene>
    <name evidence="5" type="ordered locus">VC0395_A0348</name>
</gene>
<feature type="chain" id="PRO_5030008150" description="ATLF-like domain-containing protein" evidence="3">
    <location>
        <begin position="19"/>
        <end position="312"/>
    </location>
</feature>
<proteinExistence type="predicted"/>
<evidence type="ECO:0000313" key="5">
    <source>
        <dbReference type="EMBL" id="ABQ19584.1"/>
    </source>
</evidence>
<dbReference type="GO" id="GO:0008237">
    <property type="term" value="F:metallopeptidase activity"/>
    <property type="evidence" value="ECO:0007669"/>
    <property type="project" value="InterPro"/>
</dbReference>
<dbReference type="GO" id="GO:0005576">
    <property type="term" value="C:extracellular region"/>
    <property type="evidence" value="ECO:0007669"/>
    <property type="project" value="UniProtKB-SubCell"/>
</dbReference>
<reference evidence="5 6" key="1">
    <citation type="submission" date="2007-03" db="EMBL/GenBank/DDBJ databases">
        <authorList>
            <person name="Heidelberg J."/>
        </authorList>
    </citation>
    <scope>NUCLEOTIDE SEQUENCE [LARGE SCALE GENOMIC DNA]</scope>
    <source>
        <strain evidence="6">ATCC 39541 / Classical Ogawa 395 / O395</strain>
    </source>
</reference>
<comment type="subcellular location">
    <subcellularLocation>
        <location evidence="1">Secreted</location>
    </subcellularLocation>
</comment>
<dbReference type="Gene3D" id="3.40.390.10">
    <property type="entry name" value="Collagenase (Catalytic Domain)"/>
    <property type="match status" value="1"/>
</dbReference>
<dbReference type="InterPro" id="IPR014781">
    <property type="entry name" value="Anthrax_toxin_lethal/edema_N/C"/>
</dbReference>
<dbReference type="Pfam" id="PF07737">
    <property type="entry name" value="ATLF"/>
    <property type="match status" value="1"/>
</dbReference>
<dbReference type="PROSITE" id="PS51995">
    <property type="entry name" value="ATLF"/>
    <property type="match status" value="1"/>
</dbReference>
<dbReference type="AlphaFoldDB" id="A0A0H3AHW2"/>
<accession>A0A0H3AHW2</accession>
<protein>
    <recommendedName>
        <fullName evidence="4">ATLF-like domain-containing protein</fullName>
    </recommendedName>
</protein>
<evidence type="ECO:0000256" key="3">
    <source>
        <dbReference type="SAM" id="SignalP"/>
    </source>
</evidence>
<organism evidence="5 6">
    <name type="scientific">Vibrio cholerae serotype O1 (strain ATCC 39541 / Classical Ogawa 395 / O395)</name>
    <dbReference type="NCBI Taxonomy" id="345073"/>
    <lineage>
        <taxon>Bacteria</taxon>
        <taxon>Pseudomonadati</taxon>
        <taxon>Pseudomonadota</taxon>
        <taxon>Gammaproteobacteria</taxon>
        <taxon>Vibrionales</taxon>
        <taxon>Vibrionaceae</taxon>
        <taxon>Vibrio</taxon>
    </lineage>
</organism>
<feature type="signal peptide" evidence="3">
    <location>
        <begin position="1"/>
        <end position="18"/>
    </location>
</feature>
<dbReference type="InterPro" id="IPR024079">
    <property type="entry name" value="MetalloPept_cat_dom_sf"/>
</dbReference>
<dbReference type="PATRIC" id="fig|345073.21.peg.811"/>
<dbReference type="KEGG" id="vcr:VC395_0839"/>
<dbReference type="RefSeq" id="WP_001232136.1">
    <property type="nucleotide sequence ID" value="NC_009457.1"/>
</dbReference>
<dbReference type="Proteomes" id="UP000000249">
    <property type="component" value="Chromosome 1"/>
</dbReference>
<dbReference type="EMBL" id="CP000627">
    <property type="protein sequence ID" value="ABQ19584.1"/>
    <property type="molecule type" value="Genomic_DNA"/>
</dbReference>
<evidence type="ECO:0000256" key="1">
    <source>
        <dbReference type="ARBA" id="ARBA00004613"/>
    </source>
</evidence>
<evidence type="ECO:0000259" key="4">
    <source>
        <dbReference type="PROSITE" id="PS51995"/>
    </source>
</evidence>
<keyword evidence="3" id="KW-0732">Signal</keyword>
<dbReference type="KEGG" id="vco:VC0395_A0348"/>
<keyword evidence="2" id="KW-0964">Secreted</keyword>
<sequence length="312" mass="35694">MRKSILISLCLFSSITNACPIGDILESMELPLEIETSHELRAELAKLTGGTYYRDYLYRLIDELNPFFKTDQMLTAEHTYWAKQLLDSGKLKNFTSALGYVKINRNSMIPEFEGRYLVAKELSKLDPALLKSGWNTVHEIKLVVTHDNVTTYWEHLKGQPVRGHEAGITWDSIPGAGSPEGLTELVIALQKNSDGKWVIPTGNHGSKNLVIHEFGHTLDRVVGTYFTGKPYSQNPSFYQAWHNDYQLGKIKEHYFLQPENNYAVALEESFAEGLSKLYGIDNIQSTYDWPYISAYFYDQFKKTIQEQNQGYK</sequence>
<evidence type="ECO:0000313" key="6">
    <source>
        <dbReference type="Proteomes" id="UP000000249"/>
    </source>
</evidence>
<dbReference type="InterPro" id="IPR047568">
    <property type="entry name" value="ATLF-like_dom"/>
</dbReference>
<dbReference type="eggNOG" id="ENOG5030AH4">
    <property type="taxonomic scope" value="Bacteria"/>
</dbReference>
<dbReference type="SUPFAM" id="SSF55486">
    <property type="entry name" value="Metalloproteases ('zincins'), catalytic domain"/>
    <property type="match status" value="1"/>
</dbReference>
<dbReference type="OrthoDB" id="5886119at2"/>
<evidence type="ECO:0000256" key="2">
    <source>
        <dbReference type="ARBA" id="ARBA00022525"/>
    </source>
</evidence>
<feature type="domain" description="ATLF-like" evidence="4">
    <location>
        <begin position="92"/>
        <end position="305"/>
    </location>
</feature>
<name>A0A0H3AHW2_VIBC3</name>